<proteinExistence type="predicted"/>
<dbReference type="EMBL" id="BSXS01007787">
    <property type="protein sequence ID" value="GME90269.1"/>
    <property type="molecule type" value="Genomic_DNA"/>
</dbReference>
<dbReference type="Proteomes" id="UP001165064">
    <property type="component" value="Unassembled WGS sequence"/>
</dbReference>
<comment type="caution">
    <text evidence="1">The sequence shown here is derived from an EMBL/GenBank/DDBJ whole genome shotgun (WGS) entry which is preliminary data.</text>
</comment>
<accession>A0ACB5TK51</accession>
<sequence length="117" mass="12825">MLVNENLVATVKITNTGLVAGKEIAQLYVVPPKTTTAVERPLKELKGFAKVALEPKVSKTVTIEVPYKYAASYYDVGASKWYAESGEYSVLVGNSSASKKFLEGKFILKNDEFWSGL</sequence>
<name>A0ACB5TK51_AMBMO</name>
<evidence type="ECO:0000313" key="2">
    <source>
        <dbReference type="Proteomes" id="UP001165064"/>
    </source>
</evidence>
<gene>
    <name evidence="1" type="ORF">Amon02_000867100</name>
</gene>
<reference evidence="1" key="1">
    <citation type="submission" date="2023-04" db="EMBL/GenBank/DDBJ databases">
        <title>Ambrosiozyma monospora NBRC 10751.</title>
        <authorList>
            <person name="Ichikawa N."/>
            <person name="Sato H."/>
            <person name="Tonouchi N."/>
        </authorList>
    </citation>
    <scope>NUCLEOTIDE SEQUENCE</scope>
    <source>
        <strain evidence="1">NBRC 10751</strain>
    </source>
</reference>
<organism evidence="1 2">
    <name type="scientific">Ambrosiozyma monospora</name>
    <name type="common">Yeast</name>
    <name type="synonym">Endomycopsis monosporus</name>
    <dbReference type="NCBI Taxonomy" id="43982"/>
    <lineage>
        <taxon>Eukaryota</taxon>
        <taxon>Fungi</taxon>
        <taxon>Dikarya</taxon>
        <taxon>Ascomycota</taxon>
        <taxon>Saccharomycotina</taxon>
        <taxon>Pichiomycetes</taxon>
        <taxon>Pichiales</taxon>
        <taxon>Pichiaceae</taxon>
        <taxon>Ambrosiozyma</taxon>
    </lineage>
</organism>
<protein>
    <submittedName>
        <fullName evidence="1">Unnamed protein product</fullName>
    </submittedName>
</protein>
<keyword evidence="2" id="KW-1185">Reference proteome</keyword>
<evidence type="ECO:0000313" key="1">
    <source>
        <dbReference type="EMBL" id="GME90269.1"/>
    </source>
</evidence>